<reference evidence="2" key="1">
    <citation type="submission" date="2020-03" db="EMBL/GenBank/DDBJ databases">
        <authorList>
            <person name="Weist P."/>
        </authorList>
    </citation>
    <scope>NUCLEOTIDE SEQUENCE</scope>
</reference>
<evidence type="ECO:0000313" key="2">
    <source>
        <dbReference type="EMBL" id="CAB1449022.1"/>
    </source>
</evidence>
<evidence type="ECO:0000256" key="1">
    <source>
        <dbReference type="SAM" id="MobiDB-lite"/>
    </source>
</evidence>
<keyword evidence="3" id="KW-1185">Reference proteome</keyword>
<dbReference type="EMBL" id="CADEAL010003997">
    <property type="protein sequence ID" value="CAB1449022.1"/>
    <property type="molecule type" value="Genomic_DNA"/>
</dbReference>
<comment type="caution">
    <text evidence="2">The sequence shown here is derived from an EMBL/GenBank/DDBJ whole genome shotgun (WGS) entry which is preliminary data.</text>
</comment>
<dbReference type="Proteomes" id="UP001153269">
    <property type="component" value="Unassembled WGS sequence"/>
</dbReference>
<proteinExistence type="predicted"/>
<organism evidence="2 3">
    <name type="scientific">Pleuronectes platessa</name>
    <name type="common">European plaice</name>
    <dbReference type="NCBI Taxonomy" id="8262"/>
    <lineage>
        <taxon>Eukaryota</taxon>
        <taxon>Metazoa</taxon>
        <taxon>Chordata</taxon>
        <taxon>Craniata</taxon>
        <taxon>Vertebrata</taxon>
        <taxon>Euteleostomi</taxon>
        <taxon>Actinopterygii</taxon>
        <taxon>Neopterygii</taxon>
        <taxon>Teleostei</taxon>
        <taxon>Neoteleostei</taxon>
        <taxon>Acanthomorphata</taxon>
        <taxon>Carangaria</taxon>
        <taxon>Pleuronectiformes</taxon>
        <taxon>Pleuronectoidei</taxon>
        <taxon>Pleuronectidae</taxon>
        <taxon>Pleuronectes</taxon>
    </lineage>
</organism>
<gene>
    <name evidence="2" type="ORF">PLEPLA_LOCUS36672</name>
</gene>
<accession>A0A9N7VGK8</accession>
<sequence>MSALESRAEGPVWTSRGREEGRSVLKLRGGKHLHALQLGPIREKEDPANELPEGWKPMLRTCAKFRRYTDANNYYIPNNGELHDPAKKKAISRLYHDVLRHTMKELPVHPTGPCSSIEEFRRRQRTKRLIEAGQMTWIHPSTARSSPTWVYPRGYCNDREQGLRWTALRLVKDEAQGLIRSTARRPTPPGVSQDPPGQNRDCNKCFEDPDAGTGLASAWTLRRGTGTGVHAARSLYAGTGAKSARTLLHRTGNGVGAARSPDA</sequence>
<name>A0A9N7VGK8_PLEPL</name>
<feature type="region of interest" description="Disordered" evidence="1">
    <location>
        <begin position="179"/>
        <end position="202"/>
    </location>
</feature>
<evidence type="ECO:0000313" key="3">
    <source>
        <dbReference type="Proteomes" id="UP001153269"/>
    </source>
</evidence>
<dbReference type="AlphaFoldDB" id="A0A9N7VGK8"/>
<protein>
    <submittedName>
        <fullName evidence="2">Uncharacterized protein</fullName>
    </submittedName>
</protein>